<organism evidence="12 13">
    <name type="scientific">Toxocara canis</name>
    <name type="common">Canine roundworm</name>
    <dbReference type="NCBI Taxonomy" id="6265"/>
    <lineage>
        <taxon>Eukaryota</taxon>
        <taxon>Metazoa</taxon>
        <taxon>Ecdysozoa</taxon>
        <taxon>Nematoda</taxon>
        <taxon>Chromadorea</taxon>
        <taxon>Rhabditida</taxon>
        <taxon>Spirurina</taxon>
        <taxon>Ascaridomorpha</taxon>
        <taxon>Ascaridoidea</taxon>
        <taxon>Toxocaridae</taxon>
        <taxon>Toxocara</taxon>
    </lineage>
</organism>
<evidence type="ECO:0000256" key="1">
    <source>
        <dbReference type="ARBA" id="ARBA00004123"/>
    </source>
</evidence>
<protein>
    <submittedName>
        <fullName evidence="13">LIM zinc-binding domain-containing protein</fullName>
    </submittedName>
</protein>
<dbReference type="GO" id="GO:0000977">
    <property type="term" value="F:RNA polymerase II transcription regulatory region sequence-specific DNA binding"/>
    <property type="evidence" value="ECO:0007669"/>
    <property type="project" value="TreeGrafter"/>
</dbReference>
<evidence type="ECO:0000256" key="8">
    <source>
        <dbReference type="PROSITE-ProRule" id="PRU00125"/>
    </source>
</evidence>
<dbReference type="EMBL" id="UYWY01021652">
    <property type="protein sequence ID" value="VDM44603.1"/>
    <property type="molecule type" value="Genomic_DNA"/>
</dbReference>
<dbReference type="PROSITE" id="PS50023">
    <property type="entry name" value="LIM_DOMAIN_2"/>
    <property type="match status" value="1"/>
</dbReference>
<keyword evidence="5" id="KW-0238">DNA-binding</keyword>
<dbReference type="PANTHER" id="PTHR24208:SF127">
    <property type="entry name" value="LIM_HOMEOBOX PROTEIN AWH"/>
    <property type="match status" value="1"/>
</dbReference>
<evidence type="ECO:0000313" key="12">
    <source>
        <dbReference type="Proteomes" id="UP000050794"/>
    </source>
</evidence>
<dbReference type="Proteomes" id="UP000050794">
    <property type="component" value="Unassembled WGS sequence"/>
</dbReference>
<evidence type="ECO:0000313" key="11">
    <source>
        <dbReference type="EMBL" id="VDM44603.1"/>
    </source>
</evidence>
<dbReference type="PROSITE" id="PS00478">
    <property type="entry name" value="LIM_DOMAIN_1"/>
    <property type="match status" value="1"/>
</dbReference>
<dbReference type="GO" id="GO:0005634">
    <property type="term" value="C:nucleus"/>
    <property type="evidence" value="ECO:0007669"/>
    <property type="project" value="UniProtKB-SubCell"/>
</dbReference>
<dbReference type="InterPro" id="IPR001781">
    <property type="entry name" value="Znf_LIM"/>
</dbReference>
<keyword evidence="3 8" id="KW-0862">Zinc</keyword>
<evidence type="ECO:0000256" key="5">
    <source>
        <dbReference type="ARBA" id="ARBA00023125"/>
    </source>
</evidence>
<keyword evidence="6" id="KW-0371">Homeobox</keyword>
<reference evidence="11 12" key="2">
    <citation type="submission" date="2018-11" db="EMBL/GenBank/DDBJ databases">
        <authorList>
            <consortium name="Pathogen Informatics"/>
        </authorList>
    </citation>
    <scope>NUCLEOTIDE SEQUENCE [LARGE SCALE GENOMIC DNA]</scope>
</reference>
<evidence type="ECO:0000259" key="10">
    <source>
        <dbReference type="PROSITE" id="PS50023"/>
    </source>
</evidence>
<keyword evidence="7" id="KW-0539">Nucleus</keyword>
<comment type="subcellular location">
    <subcellularLocation>
        <location evidence="1">Nucleus</location>
    </subcellularLocation>
</comment>
<evidence type="ECO:0000256" key="4">
    <source>
        <dbReference type="ARBA" id="ARBA00023038"/>
    </source>
</evidence>
<evidence type="ECO:0000256" key="9">
    <source>
        <dbReference type="SAM" id="MobiDB-lite"/>
    </source>
</evidence>
<reference evidence="13" key="1">
    <citation type="submission" date="2016-06" db="UniProtKB">
        <authorList>
            <consortium name="WormBaseParasite"/>
        </authorList>
    </citation>
    <scope>IDENTIFICATION</scope>
</reference>
<keyword evidence="12" id="KW-1185">Reference proteome</keyword>
<dbReference type="PANTHER" id="PTHR24208">
    <property type="entry name" value="LIM/HOMEOBOX PROTEIN LHX"/>
    <property type="match status" value="1"/>
</dbReference>
<evidence type="ECO:0000256" key="7">
    <source>
        <dbReference type="ARBA" id="ARBA00023242"/>
    </source>
</evidence>
<keyword evidence="4 8" id="KW-0440">LIM domain</keyword>
<gene>
    <name evidence="11" type="ORF">TCNE_LOCUS13282</name>
</gene>
<keyword evidence="2 8" id="KW-0479">Metal-binding</keyword>
<dbReference type="SMART" id="SM00132">
    <property type="entry name" value="LIM"/>
    <property type="match status" value="1"/>
</dbReference>
<feature type="domain" description="LIM zinc-binding" evidence="10">
    <location>
        <begin position="359"/>
        <end position="420"/>
    </location>
</feature>
<dbReference type="Gene3D" id="2.10.110.10">
    <property type="entry name" value="Cysteine Rich Protein"/>
    <property type="match status" value="1"/>
</dbReference>
<dbReference type="SUPFAM" id="SSF57716">
    <property type="entry name" value="Glucocorticoid receptor-like (DNA-binding domain)"/>
    <property type="match status" value="1"/>
</dbReference>
<dbReference type="Pfam" id="PF00412">
    <property type="entry name" value="LIM"/>
    <property type="match status" value="1"/>
</dbReference>
<accession>A0A183UXR2</accession>
<dbReference type="InterPro" id="IPR050453">
    <property type="entry name" value="LIM_Homeobox_TF"/>
</dbReference>
<dbReference type="GO" id="GO:0046872">
    <property type="term" value="F:metal ion binding"/>
    <property type="evidence" value="ECO:0007669"/>
    <property type="project" value="UniProtKB-KW"/>
</dbReference>
<name>A0A183UXR2_TOXCA</name>
<dbReference type="AlphaFoldDB" id="A0A183UXR2"/>
<feature type="region of interest" description="Disordered" evidence="9">
    <location>
        <begin position="259"/>
        <end position="279"/>
    </location>
</feature>
<evidence type="ECO:0000313" key="13">
    <source>
        <dbReference type="WBParaSite" id="TCNE_0001328201-mRNA-1"/>
    </source>
</evidence>
<dbReference type="GO" id="GO:0000981">
    <property type="term" value="F:DNA-binding transcription factor activity, RNA polymerase II-specific"/>
    <property type="evidence" value="ECO:0007669"/>
    <property type="project" value="TreeGrafter"/>
</dbReference>
<evidence type="ECO:0000256" key="2">
    <source>
        <dbReference type="ARBA" id="ARBA00022723"/>
    </source>
</evidence>
<dbReference type="WBParaSite" id="TCNE_0001328201-mRNA-1">
    <property type="protein sequence ID" value="TCNE_0001328201-mRNA-1"/>
    <property type="gene ID" value="TCNE_0001328201"/>
</dbReference>
<proteinExistence type="predicted"/>
<evidence type="ECO:0000256" key="6">
    <source>
        <dbReference type="ARBA" id="ARBA00023155"/>
    </source>
</evidence>
<dbReference type="GO" id="GO:0030182">
    <property type="term" value="P:neuron differentiation"/>
    <property type="evidence" value="ECO:0007669"/>
    <property type="project" value="TreeGrafter"/>
</dbReference>
<sequence length="464" mass="50560">MHISTALTTAKRKLRNQNDVITDLNASFTVESKSPGVDESHRRIPDLTTSFLEWQSAEANCSGGDPESIHGIPNQLGSGHLICRITHLNETLLKKGGNLITARGRGSLGSFLAANEYSSRLASLESLHRLAVIVVPQVGSRLTNRSRRKRILARLRGQLTLLNPLLGPVGGNSASRRFGVVQAGQRSRMEVHQRLFEKAGSRPEELLVGGNGGLIPTLCSAESSAQPLASAFLPLGELATRQFTQLDCASVQQTASTTAGNSLNGGHQQHTTTASSQVSTIVAPTDAQVEGTPNDAFAFAKPTKVTAGYLAHFKLLSPPLLSTPSTSFIFHNFTSDVAKGGFIGTIRSFLYASLDFEAEVCSSCTEYILDRTLLNVNSRFWHTDCLRCSQCSLHLDQYPSCFIKEDIVYCKPCYNRYLLFIITLISFFIHHLHSFPCVLCALKTTDVPATNMITFKYLPTGVTE</sequence>
<evidence type="ECO:0000256" key="3">
    <source>
        <dbReference type="ARBA" id="ARBA00022833"/>
    </source>
</evidence>